<dbReference type="EMBL" id="MAJD01000002">
    <property type="protein sequence ID" value="OBX35497.1"/>
    <property type="molecule type" value="Genomic_DNA"/>
</dbReference>
<dbReference type="GO" id="GO:0043190">
    <property type="term" value="C:ATP-binding cassette (ABC) transporter complex"/>
    <property type="evidence" value="ECO:0007669"/>
    <property type="project" value="InterPro"/>
</dbReference>
<keyword evidence="8" id="KW-0813">Transport</keyword>
<dbReference type="InterPro" id="IPR001626">
    <property type="entry name" value="ABC_TroCD"/>
</dbReference>
<comment type="caution">
    <text evidence="11">The sequence shown here is derived from an EMBL/GenBank/DDBJ whole genome shotgun (WGS) entry which is preliminary data.</text>
</comment>
<comment type="subcellular location">
    <subcellularLocation>
        <location evidence="8">Cell membrane</location>
        <topology evidence="8">Multi-pass membrane protein</topology>
    </subcellularLocation>
    <subcellularLocation>
        <location evidence="1">Membrane</location>
        <topology evidence="1">Multi-pass membrane protein</topology>
    </subcellularLocation>
</comment>
<dbReference type="GO" id="GO:0010043">
    <property type="term" value="P:response to zinc ion"/>
    <property type="evidence" value="ECO:0007669"/>
    <property type="project" value="TreeGrafter"/>
</dbReference>
<feature type="domain" description="ABC transporter" evidence="10">
    <location>
        <begin position="4"/>
        <end position="231"/>
    </location>
</feature>
<evidence type="ECO:0000313" key="12">
    <source>
        <dbReference type="Proteomes" id="UP000092504"/>
    </source>
</evidence>
<dbReference type="InterPro" id="IPR003593">
    <property type="entry name" value="AAA+_ATPase"/>
</dbReference>
<dbReference type="InterPro" id="IPR027417">
    <property type="entry name" value="P-loop_NTPase"/>
</dbReference>
<evidence type="ECO:0000256" key="5">
    <source>
        <dbReference type="ARBA" id="ARBA00022840"/>
    </source>
</evidence>
<feature type="transmembrane region" description="Helical" evidence="9">
    <location>
        <begin position="496"/>
        <end position="515"/>
    </location>
</feature>
<organism evidence="11 12">
    <name type="scientific">Halomonas elongata</name>
    <dbReference type="NCBI Taxonomy" id="2746"/>
    <lineage>
        <taxon>Bacteria</taxon>
        <taxon>Pseudomonadati</taxon>
        <taxon>Pseudomonadota</taxon>
        <taxon>Gammaproteobacteria</taxon>
        <taxon>Oceanospirillales</taxon>
        <taxon>Halomonadaceae</taxon>
        <taxon>Halomonas</taxon>
    </lineage>
</organism>
<accession>A0A1B8NZP5</accession>
<keyword evidence="5" id="KW-0067">ATP-binding</keyword>
<dbReference type="PATRIC" id="fig|2746.7.peg.4712"/>
<feature type="transmembrane region" description="Helical" evidence="9">
    <location>
        <begin position="417"/>
        <end position="436"/>
    </location>
</feature>
<keyword evidence="3 8" id="KW-0812">Transmembrane</keyword>
<dbReference type="InterPro" id="IPR003439">
    <property type="entry name" value="ABC_transporter-like_ATP-bd"/>
</dbReference>
<proteinExistence type="inferred from homology"/>
<dbReference type="CDD" id="cd06550">
    <property type="entry name" value="TM_ABC_iron-siderophores_like"/>
    <property type="match status" value="1"/>
</dbReference>
<evidence type="ECO:0000256" key="1">
    <source>
        <dbReference type="ARBA" id="ARBA00004141"/>
    </source>
</evidence>
<gene>
    <name evidence="11" type="primary">mntB_3</name>
    <name evidence="11" type="ORF">A8U91_04571</name>
</gene>
<evidence type="ECO:0000256" key="2">
    <source>
        <dbReference type="ARBA" id="ARBA00008034"/>
    </source>
</evidence>
<evidence type="ECO:0000313" key="11">
    <source>
        <dbReference type="EMBL" id="OBX35497.1"/>
    </source>
</evidence>
<dbReference type="InterPro" id="IPR017871">
    <property type="entry name" value="ABC_transporter-like_CS"/>
</dbReference>
<dbReference type="Gene3D" id="3.40.50.300">
    <property type="entry name" value="P-loop containing nucleotide triphosphate hydrolases"/>
    <property type="match status" value="1"/>
</dbReference>
<keyword evidence="7 9" id="KW-0472">Membrane</keyword>
<dbReference type="SUPFAM" id="SSF52540">
    <property type="entry name" value="P-loop containing nucleoside triphosphate hydrolases"/>
    <property type="match status" value="1"/>
</dbReference>
<protein>
    <submittedName>
        <fullName evidence="11">Manganese transport system membrane protein MntB</fullName>
    </submittedName>
</protein>
<name>A0A1B8NZP5_HALEL</name>
<evidence type="ECO:0000259" key="10">
    <source>
        <dbReference type="PROSITE" id="PS50893"/>
    </source>
</evidence>
<evidence type="ECO:0000256" key="9">
    <source>
        <dbReference type="SAM" id="Phobius"/>
    </source>
</evidence>
<dbReference type="PANTHER" id="PTHR30477:SF13">
    <property type="entry name" value="IRON TRANSPORT SYSTEM MEMBRANE PROTEIN HI_0360-RELATED"/>
    <property type="match status" value="1"/>
</dbReference>
<reference evidence="11 12" key="1">
    <citation type="submission" date="2016-06" db="EMBL/GenBank/DDBJ databases">
        <title>Genome sequence of halotolerant plant growth promoting strain of Halomonas elongata HEK1 isolated from salterns of Rann of Kutch, Gujarat, India.</title>
        <authorList>
            <person name="Gaba S."/>
            <person name="Singh R.N."/>
            <person name="Abrol S."/>
            <person name="Kaushik R."/>
            <person name="Saxena A.K."/>
        </authorList>
    </citation>
    <scope>NUCLEOTIDE SEQUENCE [LARGE SCALE GENOMIC DNA]</scope>
    <source>
        <strain evidence="11 12">HEK1</strain>
    </source>
</reference>
<evidence type="ECO:0000256" key="6">
    <source>
        <dbReference type="ARBA" id="ARBA00022989"/>
    </source>
</evidence>
<dbReference type="Gene3D" id="1.10.3470.10">
    <property type="entry name" value="ABC transporter involved in vitamin B12 uptake, BtuC"/>
    <property type="match status" value="1"/>
</dbReference>
<dbReference type="GO" id="GO:0016887">
    <property type="term" value="F:ATP hydrolysis activity"/>
    <property type="evidence" value="ECO:0007669"/>
    <property type="project" value="InterPro"/>
</dbReference>
<dbReference type="PANTHER" id="PTHR30477">
    <property type="entry name" value="ABC-TRANSPORTER METAL-BINDING PROTEIN"/>
    <property type="match status" value="1"/>
</dbReference>
<dbReference type="InterPro" id="IPR037294">
    <property type="entry name" value="ABC_BtuC-like"/>
</dbReference>
<comment type="similarity">
    <text evidence="2 8">Belongs to the ABC-3 integral membrane protein family.</text>
</comment>
<evidence type="ECO:0000256" key="4">
    <source>
        <dbReference type="ARBA" id="ARBA00022741"/>
    </source>
</evidence>
<feature type="transmembrane region" description="Helical" evidence="9">
    <location>
        <begin position="442"/>
        <end position="461"/>
    </location>
</feature>
<dbReference type="SUPFAM" id="SSF81345">
    <property type="entry name" value="ABC transporter involved in vitamin B12 uptake, BtuC"/>
    <property type="match status" value="1"/>
</dbReference>
<dbReference type="Pfam" id="PF00005">
    <property type="entry name" value="ABC_tran"/>
    <property type="match status" value="1"/>
</dbReference>
<evidence type="ECO:0000256" key="3">
    <source>
        <dbReference type="ARBA" id="ARBA00022692"/>
    </source>
</evidence>
<dbReference type="GO" id="GO:0055085">
    <property type="term" value="P:transmembrane transport"/>
    <property type="evidence" value="ECO:0007669"/>
    <property type="project" value="InterPro"/>
</dbReference>
<sequence>MARLQLHDLQLARSGQTVLEHLDGSFQDGAITALIGANGAGKSTLISAIMGMLPPVAGRVECKVPRERCAWLPQQLALDLTFPMSVEELIMTGTWPSHGALKGYCAAHYRRGREIMGQLGISHLAHRQLGELSGGQRQRALIGRTLMQEAELLLLDEPFANVDGETVEVLMEVLRDMATAGATILVVLHDMEQLSRLADDVLLLASGHGRWVGTEALLDHHTGQPARAPRLPIDFSDLPMLALLDAWLLAPFDYGFMSRAAVAGLALSLAAPPLGVFLMLRGMSLIGDAMSHAILPGIALGFLFAGFSLPIMSLGGILSGLVVAVLAGSVSQMTGHREDSAMASFFLISLAAGVMLVSLGGSSVDLTHVLFGSVLAVDTTALLLITSIATLIVLALAVIFRALVVECLDPLFLRGQGVRGGLVHGVFLGLVVLNLTAGFQTLGTLMAVGLMMLPATTARFWSQRLEGLIIIAIGIALFANLGGLLLSYHFSLPSGPAIILLAGLAYIASALCGRHHSLIARHRRRAAPLGAPAPH</sequence>
<dbReference type="PROSITE" id="PS50893">
    <property type="entry name" value="ABC_TRANSPORTER_2"/>
    <property type="match status" value="1"/>
</dbReference>
<dbReference type="Pfam" id="PF00950">
    <property type="entry name" value="ABC-3"/>
    <property type="match status" value="1"/>
</dbReference>
<feature type="transmembrane region" description="Helical" evidence="9">
    <location>
        <begin position="342"/>
        <end position="361"/>
    </location>
</feature>
<dbReference type="GO" id="GO:0005524">
    <property type="term" value="F:ATP binding"/>
    <property type="evidence" value="ECO:0007669"/>
    <property type="project" value="UniProtKB-KW"/>
</dbReference>
<keyword evidence="6 9" id="KW-1133">Transmembrane helix</keyword>
<dbReference type="AlphaFoldDB" id="A0A1B8NZP5"/>
<feature type="transmembrane region" description="Helical" evidence="9">
    <location>
        <begin position="285"/>
        <end position="305"/>
    </location>
</feature>
<dbReference type="SMART" id="SM00382">
    <property type="entry name" value="AAA"/>
    <property type="match status" value="1"/>
</dbReference>
<dbReference type="Proteomes" id="UP000092504">
    <property type="component" value="Unassembled WGS sequence"/>
</dbReference>
<feature type="transmembrane region" description="Helical" evidence="9">
    <location>
        <begin position="381"/>
        <end position="405"/>
    </location>
</feature>
<feature type="transmembrane region" description="Helical" evidence="9">
    <location>
        <begin position="311"/>
        <end position="330"/>
    </location>
</feature>
<evidence type="ECO:0000256" key="7">
    <source>
        <dbReference type="ARBA" id="ARBA00023136"/>
    </source>
</evidence>
<dbReference type="PROSITE" id="PS00211">
    <property type="entry name" value="ABC_TRANSPORTER_1"/>
    <property type="match status" value="1"/>
</dbReference>
<evidence type="ECO:0000256" key="8">
    <source>
        <dbReference type="RuleBase" id="RU003943"/>
    </source>
</evidence>
<feature type="transmembrane region" description="Helical" evidence="9">
    <location>
        <begin position="468"/>
        <end position="490"/>
    </location>
</feature>
<feature type="transmembrane region" description="Helical" evidence="9">
    <location>
        <begin position="256"/>
        <end position="278"/>
    </location>
</feature>
<keyword evidence="4" id="KW-0547">Nucleotide-binding</keyword>